<dbReference type="InterPro" id="IPR051013">
    <property type="entry name" value="MBL_superfamily_lactonases"/>
</dbReference>
<dbReference type="GO" id="GO:0046872">
    <property type="term" value="F:metal ion binding"/>
    <property type="evidence" value="ECO:0007669"/>
    <property type="project" value="UniProtKB-KW"/>
</dbReference>
<keyword evidence="4" id="KW-0862">Zinc</keyword>
<dbReference type="SUPFAM" id="SSF56281">
    <property type="entry name" value="Metallo-hydrolase/oxidoreductase"/>
    <property type="match status" value="1"/>
</dbReference>
<organism evidence="6 7">
    <name type="scientific">Cercospora berteroae</name>
    <dbReference type="NCBI Taxonomy" id="357750"/>
    <lineage>
        <taxon>Eukaryota</taxon>
        <taxon>Fungi</taxon>
        <taxon>Dikarya</taxon>
        <taxon>Ascomycota</taxon>
        <taxon>Pezizomycotina</taxon>
        <taxon>Dothideomycetes</taxon>
        <taxon>Dothideomycetidae</taxon>
        <taxon>Mycosphaerellales</taxon>
        <taxon>Mycosphaerellaceae</taxon>
        <taxon>Cercospora</taxon>
    </lineage>
</organism>
<gene>
    <name evidence="6" type="ORF">CBER1_07592</name>
</gene>
<dbReference type="AlphaFoldDB" id="A0A2S6BTV6"/>
<dbReference type="OrthoDB" id="10250730at2759"/>
<comment type="caution">
    <text evidence="6">The sequence shown here is derived from an EMBL/GenBank/DDBJ whole genome shotgun (WGS) entry which is preliminary data.</text>
</comment>
<evidence type="ECO:0000256" key="2">
    <source>
        <dbReference type="ARBA" id="ARBA00022723"/>
    </source>
</evidence>
<feature type="domain" description="Metallo-beta-lactamase" evidence="5">
    <location>
        <begin position="77"/>
        <end position="240"/>
    </location>
</feature>
<dbReference type="PANTHER" id="PTHR42978:SF5">
    <property type="entry name" value="METALLO-BETA-LACTAMASE DOMAIN-CONTAINING PROTEIN"/>
    <property type="match status" value="1"/>
</dbReference>
<accession>A0A2S6BTV6</accession>
<dbReference type="EMBL" id="PNEN01001772">
    <property type="protein sequence ID" value="PPJ50895.1"/>
    <property type="molecule type" value="Genomic_DNA"/>
</dbReference>
<sequence length="405" mass="44657">MGTSIKLCRITLSAHNLQRTYSTYFLIMASKATWEIPQSTSTVKVSIIDTTMRSSIPLSLFAGPAIPGLDKLRAPAYSFLITHRSGDGKERKLVFDLGIPVDLEKDFPPGVYQRVQAMKGEGGMMESKKYVSDILTEGGVDLKSIEGVIWSHANLDHVGRPSLFPSATELIVGPGVKEAYFPGWPDVESSPILAREFAGREVKELKTDDFDLKIGSLKALDYFGDGSFYFLLAPGHAIGHMNALARTTNDSFIYMAADSFHHTSQLRPHIGAPLPDSVALHTCTCTASALKPIHPASNAADVPERYHFAFGNFEPTFDQVPFQTIVEHENGTSIAIDIQAARDTITAIQEFDAKPEVFVIAAHDQSLFNVLEYLPAEANDWRAKGWKEKGQWGFLEDLHEATKKQ</sequence>
<protein>
    <recommendedName>
        <fullName evidence="5">Metallo-beta-lactamase domain-containing protein</fullName>
    </recommendedName>
</protein>
<dbReference type="Proteomes" id="UP000237631">
    <property type="component" value="Unassembled WGS sequence"/>
</dbReference>
<proteinExistence type="inferred from homology"/>
<name>A0A2S6BTV6_9PEZI</name>
<keyword evidence="7" id="KW-1185">Reference proteome</keyword>
<evidence type="ECO:0000259" key="5">
    <source>
        <dbReference type="Pfam" id="PF00753"/>
    </source>
</evidence>
<reference evidence="7" key="1">
    <citation type="journal article" date="2017" name="bioRxiv">
        <title>Conservation of a gene cluster reveals novel cercosporin biosynthetic mechanisms and extends production to the genus Colletotrichum.</title>
        <authorList>
            <person name="de Jonge R."/>
            <person name="Ebert M.K."/>
            <person name="Huitt-Roehl C.R."/>
            <person name="Pal P."/>
            <person name="Suttle J.C."/>
            <person name="Spanner R.E."/>
            <person name="Neubauer J.D."/>
            <person name="Jurick W.M.II."/>
            <person name="Stott K.A."/>
            <person name="Secor G.A."/>
            <person name="Thomma B.P.H.J."/>
            <person name="Van de Peer Y."/>
            <person name="Townsend C.A."/>
            <person name="Bolton M.D."/>
        </authorList>
    </citation>
    <scope>NUCLEOTIDE SEQUENCE [LARGE SCALE GENOMIC DNA]</scope>
    <source>
        <strain evidence="7">CBS538.71</strain>
    </source>
</reference>
<keyword evidence="3" id="KW-0378">Hydrolase</keyword>
<dbReference type="STRING" id="357750.A0A2S6BTV6"/>
<dbReference type="InterPro" id="IPR001279">
    <property type="entry name" value="Metallo-B-lactamas"/>
</dbReference>
<dbReference type="Gene3D" id="3.60.15.10">
    <property type="entry name" value="Ribonuclease Z/Hydroxyacylglutathione hydrolase-like"/>
    <property type="match status" value="1"/>
</dbReference>
<evidence type="ECO:0000313" key="6">
    <source>
        <dbReference type="EMBL" id="PPJ50895.1"/>
    </source>
</evidence>
<evidence type="ECO:0000256" key="3">
    <source>
        <dbReference type="ARBA" id="ARBA00022801"/>
    </source>
</evidence>
<comment type="similarity">
    <text evidence="1">Belongs to the metallo-beta-lactamase superfamily.</text>
</comment>
<keyword evidence="2" id="KW-0479">Metal-binding</keyword>
<dbReference type="InterPro" id="IPR036866">
    <property type="entry name" value="RibonucZ/Hydroxyglut_hydro"/>
</dbReference>
<evidence type="ECO:0000256" key="1">
    <source>
        <dbReference type="ARBA" id="ARBA00007749"/>
    </source>
</evidence>
<evidence type="ECO:0000256" key="4">
    <source>
        <dbReference type="ARBA" id="ARBA00022833"/>
    </source>
</evidence>
<dbReference type="CDD" id="cd07730">
    <property type="entry name" value="metallo-hydrolase-like_MBL-fold"/>
    <property type="match status" value="1"/>
</dbReference>
<dbReference type="GO" id="GO:0016787">
    <property type="term" value="F:hydrolase activity"/>
    <property type="evidence" value="ECO:0007669"/>
    <property type="project" value="UniProtKB-KW"/>
</dbReference>
<dbReference type="PANTHER" id="PTHR42978">
    <property type="entry name" value="QUORUM-QUENCHING LACTONASE YTNP-RELATED-RELATED"/>
    <property type="match status" value="1"/>
</dbReference>
<evidence type="ECO:0000313" key="7">
    <source>
        <dbReference type="Proteomes" id="UP000237631"/>
    </source>
</evidence>
<dbReference type="Pfam" id="PF00753">
    <property type="entry name" value="Lactamase_B"/>
    <property type="match status" value="1"/>
</dbReference>